<dbReference type="NCBIfam" id="NF045942">
    <property type="entry name" value="PolPhglucPhase"/>
    <property type="match status" value="1"/>
</dbReference>
<sequence length="297" mass="31346">MSVILGIDIGGSGIKGAPVDTATGKLVGERWRIPTPEGAKPADVTRVIKQLVAHFQHAGPVGITFPGIVQHGVTLSAANVDKGWIGLDADKLFTEATGCDVYLLNDADAAGLAEAKFGAGAGVRGTVMMLTFGTGIGSALIHEGVLVPNTELGHLWLRDKHAESWASDRARENDDLNWKQWSRRATTYLQHLELLFSPDLFIIGGGISKKADKWRDLITLDRSPLVPAALLNDAGIVGAAMFAEAQAGVEKPARTSPAKPQHVEKSATKKAGTKATVKKAAAKKATVKKVAPKKASK</sequence>
<dbReference type="Pfam" id="PF00480">
    <property type="entry name" value="ROK"/>
    <property type="match status" value="1"/>
</dbReference>
<dbReference type="InterPro" id="IPR000600">
    <property type="entry name" value="ROK"/>
</dbReference>
<evidence type="ECO:0000313" key="2">
    <source>
        <dbReference type="EMBL" id="GAA5500503.1"/>
    </source>
</evidence>
<proteinExistence type="predicted"/>
<comment type="caution">
    <text evidence="2">The sequence shown here is derived from an EMBL/GenBank/DDBJ whole genome shotgun (WGS) entry which is preliminary data.</text>
</comment>
<organism evidence="2 3">
    <name type="scientific">Deinococcus xinjiangensis</name>
    <dbReference type="NCBI Taxonomy" id="457454"/>
    <lineage>
        <taxon>Bacteria</taxon>
        <taxon>Thermotogati</taxon>
        <taxon>Deinococcota</taxon>
        <taxon>Deinococci</taxon>
        <taxon>Deinococcales</taxon>
        <taxon>Deinococcaceae</taxon>
        <taxon>Deinococcus</taxon>
    </lineage>
</organism>
<keyword evidence="3" id="KW-1185">Reference proteome</keyword>
<gene>
    <name evidence="2" type="primary">ppgK</name>
    <name evidence="2" type="ORF">Dxin01_00224</name>
</gene>
<dbReference type="RefSeq" id="WP_353540491.1">
    <property type="nucleotide sequence ID" value="NZ_BAABRN010000002.1"/>
</dbReference>
<dbReference type="SUPFAM" id="SSF53067">
    <property type="entry name" value="Actin-like ATPase domain"/>
    <property type="match status" value="1"/>
</dbReference>
<dbReference type="PANTHER" id="PTHR18964:SF146">
    <property type="entry name" value="POLYPHOSPHATE GLUCOKINASE"/>
    <property type="match status" value="1"/>
</dbReference>
<protein>
    <submittedName>
        <fullName evidence="2">Polyphosphate glucokinase</fullName>
    </submittedName>
</protein>
<dbReference type="Gene3D" id="3.30.420.40">
    <property type="match status" value="2"/>
</dbReference>
<accession>A0ABP9V5E4</accession>
<dbReference type="InterPro" id="IPR043129">
    <property type="entry name" value="ATPase_NBD"/>
</dbReference>
<dbReference type="PANTHER" id="PTHR18964">
    <property type="entry name" value="ROK (REPRESSOR, ORF, KINASE) FAMILY"/>
    <property type="match status" value="1"/>
</dbReference>
<reference evidence="2 3" key="1">
    <citation type="submission" date="2024-02" db="EMBL/GenBank/DDBJ databases">
        <title>Deinococcus xinjiangensis NBRC 107630.</title>
        <authorList>
            <person name="Ichikawa N."/>
            <person name="Katano-Makiyama Y."/>
            <person name="Hidaka K."/>
        </authorList>
    </citation>
    <scope>NUCLEOTIDE SEQUENCE [LARGE SCALE GENOMIC DNA]</scope>
    <source>
        <strain evidence="2 3">NBRC 107630</strain>
    </source>
</reference>
<name>A0ABP9V5E4_9DEIO</name>
<evidence type="ECO:0000313" key="3">
    <source>
        <dbReference type="Proteomes" id="UP001458946"/>
    </source>
</evidence>
<dbReference type="EMBL" id="BAABRN010000002">
    <property type="protein sequence ID" value="GAA5500503.1"/>
    <property type="molecule type" value="Genomic_DNA"/>
</dbReference>
<dbReference type="CDD" id="cd24058">
    <property type="entry name" value="ASKHA_NBD_ROK_PPGK"/>
    <property type="match status" value="1"/>
</dbReference>
<dbReference type="Proteomes" id="UP001458946">
    <property type="component" value="Unassembled WGS sequence"/>
</dbReference>
<feature type="compositionally biased region" description="Basic residues" evidence="1">
    <location>
        <begin position="276"/>
        <end position="297"/>
    </location>
</feature>
<evidence type="ECO:0000256" key="1">
    <source>
        <dbReference type="SAM" id="MobiDB-lite"/>
    </source>
</evidence>
<feature type="region of interest" description="Disordered" evidence="1">
    <location>
        <begin position="250"/>
        <end position="297"/>
    </location>
</feature>